<dbReference type="AlphaFoldDB" id="B6IG70"/>
<protein>
    <submittedName>
        <fullName evidence="2">Protein CBG26297</fullName>
    </submittedName>
</protein>
<evidence type="ECO:0000313" key="3">
    <source>
        <dbReference type="Proteomes" id="UP000008549"/>
    </source>
</evidence>
<dbReference type="KEGG" id="cbr:CBG_26297"/>
<reference evidence="2 3" key="1">
    <citation type="journal article" date="2003" name="PLoS Biol.">
        <title>The genome sequence of Caenorhabditis briggsae: a platform for comparative genomics.</title>
        <authorList>
            <person name="Stein L.D."/>
            <person name="Bao Z."/>
            <person name="Blasiar D."/>
            <person name="Blumenthal T."/>
            <person name="Brent M.R."/>
            <person name="Chen N."/>
            <person name="Chinwalla A."/>
            <person name="Clarke L."/>
            <person name="Clee C."/>
            <person name="Coghlan A."/>
            <person name="Coulson A."/>
            <person name="D'Eustachio P."/>
            <person name="Fitch D.H."/>
            <person name="Fulton L.A."/>
            <person name="Fulton R.E."/>
            <person name="Griffiths-Jones S."/>
            <person name="Harris T.W."/>
            <person name="Hillier L.W."/>
            <person name="Kamath R."/>
            <person name="Kuwabara P.E."/>
            <person name="Mardis E.R."/>
            <person name="Marra M.A."/>
            <person name="Miner T.L."/>
            <person name="Minx P."/>
            <person name="Mullikin J.C."/>
            <person name="Plumb R.W."/>
            <person name="Rogers J."/>
            <person name="Schein J.E."/>
            <person name="Sohrmann M."/>
            <person name="Spieth J."/>
            <person name="Stajich J.E."/>
            <person name="Wei C."/>
            <person name="Willey D."/>
            <person name="Wilson R.K."/>
            <person name="Durbin R."/>
            <person name="Waterston R.H."/>
        </authorList>
    </citation>
    <scope>NUCLEOTIDE SEQUENCE [LARGE SCALE GENOMIC DNA]</scope>
    <source>
        <strain evidence="2 3">AF16</strain>
    </source>
</reference>
<keyword evidence="3" id="KW-1185">Reference proteome</keyword>
<feature type="region of interest" description="Disordered" evidence="1">
    <location>
        <begin position="426"/>
        <end position="456"/>
    </location>
</feature>
<dbReference type="GeneID" id="68917778"/>
<dbReference type="InParanoid" id="B6IG70"/>
<dbReference type="EMBL" id="HE600986">
    <property type="protein sequence ID" value="CAR98900.1"/>
    <property type="molecule type" value="Genomic_DNA"/>
</dbReference>
<evidence type="ECO:0000256" key="1">
    <source>
        <dbReference type="SAM" id="MobiDB-lite"/>
    </source>
</evidence>
<feature type="compositionally biased region" description="Polar residues" evidence="1">
    <location>
        <begin position="335"/>
        <end position="352"/>
    </location>
</feature>
<evidence type="ECO:0000313" key="4">
    <source>
        <dbReference type="WormBase" id="CBG26297a"/>
    </source>
</evidence>
<feature type="compositionally biased region" description="Basic and acidic residues" evidence="1">
    <location>
        <begin position="354"/>
        <end position="363"/>
    </location>
</feature>
<dbReference type="HOGENOM" id="CLU_520968_0_0_1"/>
<dbReference type="eggNOG" id="ENOG502RT9D">
    <property type="taxonomic scope" value="Eukaryota"/>
</dbReference>
<dbReference type="WormBase" id="CBG26297a">
    <property type="protein sequence ID" value="CBP41068"/>
    <property type="gene ID" value="WBGene00087711"/>
</dbReference>
<name>B6IG70_CAEBR</name>
<reference evidence="2 3" key="2">
    <citation type="journal article" date="2011" name="PLoS Genet.">
        <title>Caenorhabditis briggsae recombinant inbred line genotypes reveal inter-strain incompatibility and the evolution of recombination.</title>
        <authorList>
            <person name="Ross J.A."/>
            <person name="Koboldt D.C."/>
            <person name="Staisch J.E."/>
            <person name="Chamberlin H.M."/>
            <person name="Gupta B.P."/>
            <person name="Miller R.D."/>
            <person name="Baird S.E."/>
            <person name="Haag E.S."/>
        </authorList>
    </citation>
    <scope>NUCLEOTIDE SEQUENCE [LARGE SCALE GENOMIC DNA]</scope>
    <source>
        <strain evidence="2 3">AF16</strain>
    </source>
</reference>
<dbReference type="RefSeq" id="XP_045098467.1">
    <property type="nucleotide sequence ID" value="XM_045235680.1"/>
</dbReference>
<gene>
    <name evidence="2 4" type="ORF">CBG26297</name>
    <name evidence="2" type="ORF">CBG_26297</name>
</gene>
<feature type="compositionally biased region" description="Basic and acidic residues" evidence="1">
    <location>
        <begin position="312"/>
        <end position="326"/>
    </location>
</feature>
<organism evidence="2 3">
    <name type="scientific">Caenorhabditis briggsae</name>
    <dbReference type="NCBI Taxonomy" id="6238"/>
    <lineage>
        <taxon>Eukaryota</taxon>
        <taxon>Metazoa</taxon>
        <taxon>Ecdysozoa</taxon>
        <taxon>Nematoda</taxon>
        <taxon>Chromadorea</taxon>
        <taxon>Rhabditida</taxon>
        <taxon>Rhabditina</taxon>
        <taxon>Rhabditomorpha</taxon>
        <taxon>Rhabditoidea</taxon>
        <taxon>Rhabditidae</taxon>
        <taxon>Peloderinae</taxon>
        <taxon>Caenorhabditis</taxon>
    </lineage>
</organism>
<sequence>MRRETLDAFVVRYNHEERTYSAFCSQNNPEITISQQFVPPNTDLRGRWIQAEVFKNVVTGNIFIISDVFETRFVCGEPEIRVEAVHNGLLQNGIATFYHQTIGFICDSDYVINNPQSSMIYTLWIRPHKEENVMSYWKLSIEQRTIFPNRPEVSSTNVKADEKLRTISGIIHSRTDQGVYIAWSKDEPTRRFYIWDSNCPRSGNMIGFWVEMNVDNYFEVQGSVVRIEDPYKTRIIDNVLEINIDFESILSGGAEVFYHPYFQYICDPRNVFQGRPRSGVRYNGWIAYDGIEGTNAYWRLVNDSYDKSLQNDRKSQNEYYSQERIRSPPHIPNQYEDQYTGHSQKTPGNFPSQWDREHERGQQYERVPSSSSSFVQPIVYSGEQKMNRKESRKKVSAPPRSDSSDSDSDDFEGACCFYETPNQSINGNSQAVHHADEVPENQETSGQQKKNARRIQTKETKTAKELERFKLKSELILMQNALTLLMKDEKCLAVCKRAELEDHEDLMALIHMRMNKDKIIDIA</sequence>
<accession>B6IG70</accession>
<dbReference type="PANTHER" id="PTHR38607:SF1">
    <property type="entry name" value="MABP DOMAIN-CONTAINING PROTEIN-RELATED"/>
    <property type="match status" value="1"/>
</dbReference>
<dbReference type="PANTHER" id="PTHR38607">
    <property type="entry name" value="PROTEIN CBG00180-RELATED"/>
    <property type="match status" value="1"/>
</dbReference>
<dbReference type="Proteomes" id="UP000008549">
    <property type="component" value="Unassembled WGS sequence"/>
</dbReference>
<evidence type="ECO:0000313" key="2">
    <source>
        <dbReference type="EMBL" id="CAR98900.1"/>
    </source>
</evidence>
<dbReference type="CTD" id="68917778"/>
<proteinExistence type="predicted"/>
<feature type="region of interest" description="Disordered" evidence="1">
    <location>
        <begin position="312"/>
        <end position="413"/>
    </location>
</feature>